<organism evidence="1">
    <name type="scientific">Oryza grandiglumis</name>
    <name type="common">Wild rice</name>
    <name type="synonym">Oryza sativa var. grandiglumis</name>
    <dbReference type="NCBI Taxonomy" id="29690"/>
    <lineage>
        <taxon>Eukaryota</taxon>
        <taxon>Viridiplantae</taxon>
        <taxon>Streptophyta</taxon>
        <taxon>Embryophyta</taxon>
        <taxon>Tracheophyta</taxon>
        <taxon>Spermatophyta</taxon>
        <taxon>Magnoliopsida</taxon>
        <taxon>Liliopsida</taxon>
        <taxon>Poales</taxon>
        <taxon>Poaceae</taxon>
        <taxon>BOP clade</taxon>
        <taxon>Oryzoideae</taxon>
        <taxon>Oryzeae</taxon>
        <taxon>Oryzinae</taxon>
        <taxon>Oryza</taxon>
    </lineage>
</organism>
<evidence type="ECO:0000313" key="1">
    <source>
        <dbReference type="EMBL" id="CCD33076.1"/>
    </source>
</evidence>
<name>K4Q5V3_ORYGR</name>
<protein>
    <submittedName>
        <fullName evidence="1">NBS-LRR</fullName>
    </submittedName>
</protein>
<dbReference type="EMBL" id="HE589449">
    <property type="protein sequence ID" value="CCD33076.1"/>
    <property type="molecule type" value="Genomic_DNA"/>
</dbReference>
<gene>
    <name evidence="1" type="primary">pi54</name>
</gene>
<accession>K4Q5V3</accession>
<sequence length="91" mass="10374">MKIRNMAFHEQSTDDIPDGSLKLGQYSTIMSLHVRSSGMECRIGQPDKHIICRKGRFSNHSGKISNLLQLSIFKLVREERCCKPCGRHDNS</sequence>
<reference evidence="1" key="1">
    <citation type="submission" date="2011-09" db="EMBL/GenBank/DDBJ databases">
        <title>Sequence of blast resistance gene Pi54 isolated from wild and cultivated species of rice.</title>
        <authorList>
            <person name="Das A."/>
            <person name="Rai A."/>
            <person name="Singh N.K."/>
            <person name="Sharma T.R."/>
        </authorList>
    </citation>
    <scope>NUCLEOTIDE SEQUENCE</scope>
</reference>
<dbReference type="AlphaFoldDB" id="K4Q5V3"/>
<proteinExistence type="predicted"/>